<comment type="caution">
    <text evidence="2">The sequence shown here is derived from an EMBL/GenBank/DDBJ whole genome shotgun (WGS) entry which is preliminary data.</text>
</comment>
<dbReference type="PANTHER" id="PTHR47738">
    <property type="entry name" value="PTS SYSTEM FRUCTOSE-LIKE EIIA COMPONENT-RELATED"/>
    <property type="match status" value="1"/>
</dbReference>
<evidence type="ECO:0000313" key="3">
    <source>
        <dbReference type="Proteomes" id="UP001207605"/>
    </source>
</evidence>
<proteinExistence type="predicted"/>
<dbReference type="InterPro" id="IPR051541">
    <property type="entry name" value="PTS_SugarTrans_NitroReg"/>
</dbReference>
<keyword evidence="2" id="KW-0762">Sugar transport</keyword>
<dbReference type="CDD" id="cd00211">
    <property type="entry name" value="PTS_IIA_fru"/>
    <property type="match status" value="1"/>
</dbReference>
<keyword evidence="2" id="KW-0813">Transport</keyword>
<dbReference type="RefSeq" id="WP_262581463.1">
    <property type="nucleotide sequence ID" value="NZ_JAOQJV010000007.1"/>
</dbReference>
<dbReference type="Proteomes" id="UP001207605">
    <property type="component" value="Unassembled WGS sequence"/>
</dbReference>
<dbReference type="PANTHER" id="PTHR47738:SF3">
    <property type="entry name" value="PHOSPHOTRANSFERASE SYSTEM MANNITOL_FRUCTOSE-SPECIFIC IIA DOMAIN CONTAINING PROTEIN"/>
    <property type="match status" value="1"/>
</dbReference>
<evidence type="ECO:0000259" key="1">
    <source>
        <dbReference type="PROSITE" id="PS51094"/>
    </source>
</evidence>
<protein>
    <submittedName>
        <fullName evidence="2">PTS sugar transporter subunit IIA</fullName>
    </submittedName>
</protein>
<dbReference type="PROSITE" id="PS51094">
    <property type="entry name" value="PTS_EIIA_TYPE_2"/>
    <property type="match status" value="1"/>
</dbReference>
<keyword evidence="3" id="KW-1185">Reference proteome</keyword>
<dbReference type="InterPro" id="IPR002178">
    <property type="entry name" value="PTS_EIIA_type-2_dom"/>
</dbReference>
<dbReference type="InterPro" id="IPR016152">
    <property type="entry name" value="PTrfase/Anion_transptr"/>
</dbReference>
<dbReference type="Pfam" id="PF00359">
    <property type="entry name" value="PTS_EIIA_2"/>
    <property type="match status" value="1"/>
</dbReference>
<dbReference type="Gene3D" id="3.40.930.10">
    <property type="entry name" value="Mannitol-specific EII, Chain A"/>
    <property type="match status" value="1"/>
</dbReference>
<reference evidence="2 3" key="1">
    <citation type="journal article" date="2021" name="ISME Commun">
        <title>Automated analysis of genomic sequences facilitates high-throughput and comprehensive description of bacteria.</title>
        <authorList>
            <person name="Hitch T.C.A."/>
        </authorList>
    </citation>
    <scope>NUCLEOTIDE SEQUENCE [LARGE SCALE GENOMIC DNA]</scope>
    <source>
        <strain evidence="2 3">Sanger_02</strain>
    </source>
</reference>
<organism evidence="2 3">
    <name type="scientific">Dorea ammoniilytica</name>
    <dbReference type="NCBI Taxonomy" id="2981788"/>
    <lineage>
        <taxon>Bacteria</taxon>
        <taxon>Bacillati</taxon>
        <taxon>Bacillota</taxon>
        <taxon>Clostridia</taxon>
        <taxon>Lachnospirales</taxon>
        <taxon>Lachnospiraceae</taxon>
        <taxon>Dorea</taxon>
    </lineage>
</organism>
<name>A0ABT2S669_9FIRM</name>
<accession>A0ABT2S669</accession>
<sequence>MEILKENIEKGYLVAKVDASDKFGVLREMGNVLVEKGWVKDTYPGAVIEREKVFPTGLPMEAMGVAIPHTDAIHVNKKAVFCGILDKPVDFVVMGDDEATVSVEVIFMLAIMKPNDQIEMLSKLVETCQNVSVLQTVKAAEDMDTIEEVMEKLMA</sequence>
<evidence type="ECO:0000313" key="2">
    <source>
        <dbReference type="EMBL" id="MCU6699973.1"/>
    </source>
</evidence>
<dbReference type="EMBL" id="JAOQJV010000007">
    <property type="protein sequence ID" value="MCU6699973.1"/>
    <property type="molecule type" value="Genomic_DNA"/>
</dbReference>
<gene>
    <name evidence="2" type="ORF">OCV65_06985</name>
</gene>
<feature type="domain" description="PTS EIIA type-2" evidence="1">
    <location>
        <begin position="6"/>
        <end position="153"/>
    </location>
</feature>
<dbReference type="SUPFAM" id="SSF55804">
    <property type="entry name" value="Phoshotransferase/anion transport protein"/>
    <property type="match status" value="1"/>
</dbReference>